<name>A0A9Q4C6P2_9EURY</name>
<dbReference type="Proteomes" id="UP001149411">
    <property type="component" value="Unassembled WGS sequence"/>
</dbReference>
<evidence type="ECO:0000256" key="1">
    <source>
        <dbReference type="SAM" id="Phobius"/>
    </source>
</evidence>
<keyword evidence="1" id="KW-0472">Membrane</keyword>
<dbReference type="RefSeq" id="WP_266087397.1">
    <property type="nucleotide sequence ID" value="NZ_RKLV01000007.1"/>
</dbReference>
<accession>A0A9Q4C6P2</accession>
<keyword evidence="1" id="KW-1133">Transmembrane helix</keyword>
<dbReference type="EMBL" id="RKLV01000007">
    <property type="protein sequence ID" value="MCX2819271.1"/>
    <property type="molecule type" value="Genomic_DNA"/>
</dbReference>
<evidence type="ECO:0000313" key="2">
    <source>
        <dbReference type="EMBL" id="MCX2819271.1"/>
    </source>
</evidence>
<comment type="caution">
    <text evidence="2">The sequence shown here is derived from an EMBL/GenBank/DDBJ whole genome shotgun (WGS) entry which is preliminary data.</text>
</comment>
<keyword evidence="1" id="KW-0812">Transmembrane</keyword>
<feature type="transmembrane region" description="Helical" evidence="1">
    <location>
        <begin position="30"/>
        <end position="53"/>
    </location>
</feature>
<protein>
    <submittedName>
        <fullName evidence="2">Uncharacterized protein</fullName>
    </submittedName>
</protein>
<gene>
    <name evidence="2" type="ORF">EGH25_07885</name>
</gene>
<keyword evidence="3" id="KW-1185">Reference proteome</keyword>
<feature type="transmembrane region" description="Helical" evidence="1">
    <location>
        <begin position="74"/>
        <end position="92"/>
    </location>
</feature>
<proteinExistence type="predicted"/>
<sequence>MISHRSFVGSIVFSMPFLVEDGVYEIARHFLGTPVFLVGNFSFVVVVASVLLYRSDIPDVRVHRPIFGLIPRRLVGVLIVSFITAALTMTVWGRLDGVSAPVGFARVSVVWTAASFGAALGDILPGQSGGQDVNDVVRDLLNGD</sequence>
<dbReference type="AlphaFoldDB" id="A0A9Q4C6P2"/>
<reference evidence="2" key="1">
    <citation type="submission" date="2022-09" db="EMBL/GenBank/DDBJ databases">
        <title>Haloadaptaus new haloarchaeum isolated from saline soil.</title>
        <authorList>
            <person name="Duran-Viseras A."/>
            <person name="Sanchez-Porro C."/>
            <person name="Ventosa A."/>
        </authorList>
    </citation>
    <scope>NUCLEOTIDE SEQUENCE</scope>
    <source>
        <strain evidence="2">F3-133</strain>
    </source>
</reference>
<organism evidence="2 3">
    <name type="scientific">Halorutilus salinus</name>
    <dbReference type="NCBI Taxonomy" id="2487751"/>
    <lineage>
        <taxon>Archaea</taxon>
        <taxon>Methanobacteriati</taxon>
        <taxon>Methanobacteriota</taxon>
        <taxon>Stenosarchaea group</taxon>
        <taxon>Halobacteria</taxon>
        <taxon>Halorutilales</taxon>
        <taxon>Halorutilaceae</taxon>
        <taxon>Halorutilus</taxon>
    </lineage>
</organism>
<evidence type="ECO:0000313" key="3">
    <source>
        <dbReference type="Proteomes" id="UP001149411"/>
    </source>
</evidence>